<keyword evidence="3" id="KW-1185">Reference proteome</keyword>
<dbReference type="Proteomes" id="UP001390339">
    <property type="component" value="Unassembled WGS sequence"/>
</dbReference>
<evidence type="ECO:0000313" key="2">
    <source>
        <dbReference type="EMBL" id="KAK8869026.1"/>
    </source>
</evidence>
<organism evidence="2 3">
    <name type="scientific">Apiospora arundinis</name>
    <dbReference type="NCBI Taxonomy" id="335852"/>
    <lineage>
        <taxon>Eukaryota</taxon>
        <taxon>Fungi</taxon>
        <taxon>Dikarya</taxon>
        <taxon>Ascomycota</taxon>
        <taxon>Pezizomycotina</taxon>
        <taxon>Sordariomycetes</taxon>
        <taxon>Xylariomycetidae</taxon>
        <taxon>Amphisphaeriales</taxon>
        <taxon>Apiosporaceae</taxon>
        <taxon>Apiospora</taxon>
    </lineage>
</organism>
<evidence type="ECO:0000313" key="3">
    <source>
        <dbReference type="Proteomes" id="UP001390339"/>
    </source>
</evidence>
<reference evidence="2 3" key="1">
    <citation type="journal article" date="2024" name="IMA Fungus">
        <title>Apiospora arundinis, a panoply of carbohydrate-active enzymes and secondary metabolites.</title>
        <authorList>
            <person name="Sorensen T."/>
            <person name="Petersen C."/>
            <person name="Muurmann A.T."/>
            <person name="Christiansen J.V."/>
            <person name="Brundto M.L."/>
            <person name="Overgaard C.K."/>
            <person name="Boysen A.T."/>
            <person name="Wollenberg R.D."/>
            <person name="Larsen T.O."/>
            <person name="Sorensen J.L."/>
            <person name="Nielsen K.L."/>
            <person name="Sondergaard T.E."/>
        </authorList>
    </citation>
    <scope>NUCLEOTIDE SEQUENCE [LARGE SCALE GENOMIC DNA]</scope>
    <source>
        <strain evidence="2 3">AAU 773</strain>
    </source>
</reference>
<name>A0ABR2IWN9_9PEZI</name>
<dbReference type="Pfam" id="PF13924">
    <property type="entry name" value="Lipocalin_5"/>
    <property type="match status" value="1"/>
</dbReference>
<feature type="domain" description="Lipocalin-like" evidence="1">
    <location>
        <begin position="7"/>
        <end position="155"/>
    </location>
</feature>
<dbReference type="InterPro" id="IPR024311">
    <property type="entry name" value="Lipocalin-like"/>
</dbReference>
<proteinExistence type="predicted"/>
<accession>A0ABR2IWN9</accession>
<sequence length="157" mass="16791">MKKYSVIGTWLLLNISEINNGVPTFPSAHWGAAPEGVILYTASGWVSANIIATEPEWRPTTKPHSAADLAAFANHSVAYTGPYTIDASFVPPADDPEMGAIVHGPLTVAVDPSDMGANFTRYFHLLEEGRVLKLGLLKDAGGLPGNSSITLFWERVG</sequence>
<dbReference type="EMBL" id="JAPCWZ010000004">
    <property type="protein sequence ID" value="KAK8869026.1"/>
    <property type="molecule type" value="Genomic_DNA"/>
</dbReference>
<gene>
    <name evidence="2" type="ORF">PGQ11_007604</name>
</gene>
<evidence type="ECO:0000259" key="1">
    <source>
        <dbReference type="Pfam" id="PF13924"/>
    </source>
</evidence>
<protein>
    <submittedName>
        <fullName evidence="2">Lipocalin-like domain-containing protein</fullName>
    </submittedName>
</protein>
<comment type="caution">
    <text evidence="2">The sequence shown here is derived from an EMBL/GenBank/DDBJ whole genome shotgun (WGS) entry which is preliminary data.</text>
</comment>